<dbReference type="PANTHER" id="PTHR42978:SF6">
    <property type="entry name" value="QUORUM-QUENCHING LACTONASE YTNP-RELATED"/>
    <property type="match status" value="1"/>
</dbReference>
<dbReference type="RefSeq" id="WP_177327817.1">
    <property type="nucleotide sequence ID" value="NZ_CP162607.1"/>
</dbReference>
<dbReference type="EMBL" id="CP162607">
    <property type="protein sequence ID" value="XDK35669.1"/>
    <property type="molecule type" value="Genomic_DNA"/>
</dbReference>
<organism evidence="6">
    <name type="scientific">Pseudomonas sp. Hg7Tf</name>
    <dbReference type="NCBI Taxonomy" id="3236988"/>
    <lineage>
        <taxon>Bacteria</taxon>
        <taxon>Pseudomonadati</taxon>
        <taxon>Pseudomonadota</taxon>
        <taxon>Gammaproteobacteria</taxon>
        <taxon>Pseudomonadales</taxon>
        <taxon>Pseudomonadaceae</taxon>
        <taxon>Pseudomonas</taxon>
    </lineage>
</organism>
<evidence type="ECO:0000256" key="4">
    <source>
        <dbReference type="ARBA" id="ARBA00022833"/>
    </source>
</evidence>
<keyword evidence="2" id="KW-0479">Metal-binding</keyword>
<comment type="similarity">
    <text evidence="1">Belongs to the metallo-beta-lactamase superfamily.</text>
</comment>
<evidence type="ECO:0000256" key="2">
    <source>
        <dbReference type="ARBA" id="ARBA00022723"/>
    </source>
</evidence>
<dbReference type="InterPro" id="IPR036866">
    <property type="entry name" value="RibonucZ/Hydroxyglut_hydro"/>
</dbReference>
<evidence type="ECO:0000313" key="6">
    <source>
        <dbReference type="EMBL" id="XDK35669.1"/>
    </source>
</evidence>
<name>A0AB39HZG0_9PSED</name>
<keyword evidence="4" id="KW-0862">Zinc</keyword>
<feature type="domain" description="Metallo-beta-lactamase" evidence="5">
    <location>
        <begin position="30"/>
        <end position="208"/>
    </location>
</feature>
<proteinExistence type="inferred from homology"/>
<keyword evidence="3" id="KW-0378">Hydrolase</keyword>
<protein>
    <submittedName>
        <fullName evidence="6">MBL fold metallo-hydrolase</fullName>
    </submittedName>
</protein>
<dbReference type="PANTHER" id="PTHR42978">
    <property type="entry name" value="QUORUM-QUENCHING LACTONASE YTNP-RELATED-RELATED"/>
    <property type="match status" value="1"/>
</dbReference>
<dbReference type="InterPro" id="IPR051013">
    <property type="entry name" value="MBL_superfamily_lactonases"/>
</dbReference>
<evidence type="ECO:0000256" key="3">
    <source>
        <dbReference type="ARBA" id="ARBA00022801"/>
    </source>
</evidence>
<accession>A0AB39HZG0</accession>
<evidence type="ECO:0000259" key="5">
    <source>
        <dbReference type="Pfam" id="PF00753"/>
    </source>
</evidence>
<dbReference type="AlphaFoldDB" id="A0AB39HZG0"/>
<dbReference type="Pfam" id="PF00753">
    <property type="entry name" value="Lactamase_B"/>
    <property type="match status" value="1"/>
</dbReference>
<dbReference type="GO" id="GO:0046872">
    <property type="term" value="F:metal ion binding"/>
    <property type="evidence" value="ECO:0007669"/>
    <property type="project" value="UniProtKB-KW"/>
</dbReference>
<dbReference type="CDD" id="cd16281">
    <property type="entry name" value="metallo-hydrolase-like_MBL-fold"/>
    <property type="match status" value="1"/>
</dbReference>
<dbReference type="InterPro" id="IPR001279">
    <property type="entry name" value="Metallo-B-lactamas"/>
</dbReference>
<dbReference type="GO" id="GO:0016787">
    <property type="term" value="F:hydrolase activity"/>
    <property type="evidence" value="ECO:0007669"/>
    <property type="project" value="UniProtKB-KW"/>
</dbReference>
<reference evidence="6" key="1">
    <citation type="submission" date="2024-07" db="EMBL/GenBank/DDBJ databases">
        <title>Identification and characteristics of a novel species of coltsfoot's symbiotic bacteria.</title>
        <authorList>
            <person name="Juszczyk A."/>
            <person name="Jasielczuk I."/>
            <person name="Gurgul A."/>
            <person name="Rogala M."/>
            <person name="Kowalczyk A."/>
            <person name="Szmatola T."/>
            <person name="Kosecka-Strojek M."/>
            <person name="Arent Z."/>
            <person name="Latowski D."/>
        </authorList>
    </citation>
    <scope>NUCLEOTIDE SEQUENCE</scope>
    <source>
        <strain evidence="6">Hg7Tf</strain>
    </source>
</reference>
<gene>
    <name evidence="6" type="ORF">AB4Y39_18425</name>
</gene>
<dbReference type="SUPFAM" id="SSF56281">
    <property type="entry name" value="Metallo-hydrolase/oxidoreductase"/>
    <property type="match status" value="1"/>
</dbReference>
<sequence>MFGSTPRKCWADWIEPDHENQVELPSRGLLVQQDGMNILVLAGSDALLAPLPRTCRCQKHPPGLLDSLARHGLGESDIHAVVLTHLHALLSAELHHAIKEGDAPRLLFPAARYITGKRHWLRALRPHPRDRALFLAPILSQLQSSSRLELVDEEGRDVLGSGWRFHFSDGHTPGQLLPEIDLPGGCVVFAGDLIPGTHWLALEVGTGYDRNPECLAEEKERLLDHLVANRGRLVLARDPQVAMIKVMRDRQARYAAFDRYARLRSFDS</sequence>
<dbReference type="Gene3D" id="3.60.15.10">
    <property type="entry name" value="Ribonuclease Z/Hydroxyacylglutathione hydrolase-like"/>
    <property type="match status" value="1"/>
</dbReference>
<evidence type="ECO:0000256" key="1">
    <source>
        <dbReference type="ARBA" id="ARBA00007749"/>
    </source>
</evidence>